<evidence type="ECO:0000256" key="1">
    <source>
        <dbReference type="SAM" id="SignalP"/>
    </source>
</evidence>
<dbReference type="RefSeq" id="WP_110200370.1">
    <property type="nucleotide sequence ID" value="NZ_QICH01000001.1"/>
</dbReference>
<comment type="caution">
    <text evidence="2">The sequence shown here is derived from an EMBL/GenBank/DDBJ whole genome shotgun (WGS) entry which is preliminary data.</text>
</comment>
<dbReference type="Proteomes" id="UP000247689">
    <property type="component" value="Unassembled WGS sequence"/>
</dbReference>
<protein>
    <submittedName>
        <fullName evidence="2">Uncharacterized protein</fullName>
    </submittedName>
</protein>
<evidence type="ECO:0000313" key="3">
    <source>
        <dbReference type="Proteomes" id="UP000247689"/>
    </source>
</evidence>
<gene>
    <name evidence="2" type="ORF">DL796_04450</name>
</gene>
<evidence type="ECO:0000313" key="2">
    <source>
        <dbReference type="EMBL" id="PXF64396.1"/>
    </source>
</evidence>
<sequence length="146" mass="17230">MMYRLLLVITLALFSQITLAENSSNQSSTSEQVESDPYQNYLIHTQGVINKRFPGFFSDLSHKDQLKWIDYVGNQGVKYGYENMNLRQQFTLIACYLGKDFMANDEVDKDIKRFLQDDRFSKYVRVRDMRRYLKRKGYTATPPNLD</sequence>
<keyword evidence="1" id="KW-0732">Signal</keyword>
<dbReference type="EMBL" id="QICH01000001">
    <property type="protein sequence ID" value="PXF64396.1"/>
    <property type="molecule type" value="Genomic_DNA"/>
</dbReference>
<reference evidence="2 3" key="1">
    <citation type="submission" date="2018-05" db="EMBL/GenBank/DDBJ databases">
        <title>Kangiella spongicola genome sequence.</title>
        <authorList>
            <person name="Maclea K.S."/>
            <person name="Goen A.E."/>
            <person name="Kelley C."/>
            <person name="Underriner A."/>
            <person name="Silverwood T."/>
            <person name="Trachtenberg A.M."/>
        </authorList>
    </citation>
    <scope>NUCLEOTIDE SEQUENCE [LARGE SCALE GENOMIC DNA]</scope>
    <source>
        <strain evidence="2 3">ATCC BAA-2076</strain>
    </source>
</reference>
<keyword evidence="3" id="KW-1185">Reference proteome</keyword>
<organism evidence="2 3">
    <name type="scientific">Kangiella spongicola</name>
    <dbReference type="NCBI Taxonomy" id="796379"/>
    <lineage>
        <taxon>Bacteria</taxon>
        <taxon>Pseudomonadati</taxon>
        <taxon>Pseudomonadota</taxon>
        <taxon>Gammaproteobacteria</taxon>
        <taxon>Kangiellales</taxon>
        <taxon>Kangiellaceae</taxon>
        <taxon>Kangiella</taxon>
    </lineage>
</organism>
<feature type="signal peptide" evidence="1">
    <location>
        <begin position="1"/>
        <end position="20"/>
    </location>
</feature>
<proteinExistence type="predicted"/>
<dbReference type="AlphaFoldDB" id="A0A318D579"/>
<accession>A0A318D579</accession>
<name>A0A318D579_9GAMM</name>
<feature type="chain" id="PRO_5016344756" evidence="1">
    <location>
        <begin position="21"/>
        <end position="146"/>
    </location>
</feature>